<accession>A0AAP0G663</accession>
<gene>
    <name evidence="2" type="ORF">KSP39_PZI011328</name>
</gene>
<proteinExistence type="predicted"/>
<evidence type="ECO:0000313" key="3">
    <source>
        <dbReference type="Proteomes" id="UP001418222"/>
    </source>
</evidence>
<evidence type="ECO:0000256" key="1">
    <source>
        <dbReference type="SAM" id="SignalP"/>
    </source>
</evidence>
<reference evidence="2 3" key="1">
    <citation type="journal article" date="2022" name="Nat. Plants">
        <title>Genomes of leafy and leafless Platanthera orchids illuminate the evolution of mycoheterotrophy.</title>
        <authorList>
            <person name="Li M.H."/>
            <person name="Liu K.W."/>
            <person name="Li Z."/>
            <person name="Lu H.C."/>
            <person name="Ye Q.L."/>
            <person name="Zhang D."/>
            <person name="Wang J.Y."/>
            <person name="Li Y.F."/>
            <person name="Zhong Z.M."/>
            <person name="Liu X."/>
            <person name="Yu X."/>
            <person name="Liu D.K."/>
            <person name="Tu X.D."/>
            <person name="Liu B."/>
            <person name="Hao Y."/>
            <person name="Liao X.Y."/>
            <person name="Jiang Y.T."/>
            <person name="Sun W.H."/>
            <person name="Chen J."/>
            <person name="Chen Y.Q."/>
            <person name="Ai Y."/>
            <person name="Zhai J.W."/>
            <person name="Wu S.S."/>
            <person name="Zhou Z."/>
            <person name="Hsiao Y.Y."/>
            <person name="Wu W.L."/>
            <person name="Chen Y.Y."/>
            <person name="Lin Y.F."/>
            <person name="Hsu J.L."/>
            <person name="Li C.Y."/>
            <person name="Wang Z.W."/>
            <person name="Zhao X."/>
            <person name="Zhong W.Y."/>
            <person name="Ma X.K."/>
            <person name="Ma L."/>
            <person name="Huang J."/>
            <person name="Chen G.Z."/>
            <person name="Huang M.Z."/>
            <person name="Huang L."/>
            <person name="Peng D.H."/>
            <person name="Luo Y.B."/>
            <person name="Zou S.Q."/>
            <person name="Chen S.P."/>
            <person name="Lan S."/>
            <person name="Tsai W.C."/>
            <person name="Van de Peer Y."/>
            <person name="Liu Z.J."/>
        </authorList>
    </citation>
    <scope>NUCLEOTIDE SEQUENCE [LARGE SCALE GENOMIC DNA]</scope>
    <source>
        <strain evidence="2">Lor287</strain>
    </source>
</reference>
<dbReference type="AlphaFoldDB" id="A0AAP0G663"/>
<feature type="chain" id="PRO_5043031330" description="Secreted protein" evidence="1">
    <location>
        <begin position="24"/>
        <end position="122"/>
    </location>
</feature>
<sequence length="122" mass="13578">MEKGKQILFVLPGLLLRPSQLYASDECAVCGRLSRVVARALIKAEHEEDDFNSICGPRTCWRDPTPRIRSCTIQAVSYEPHADALPSPIPAFSASLCSCAFQSRKRCTSLLACCSFLLLFRR</sequence>
<organism evidence="2 3">
    <name type="scientific">Platanthera zijinensis</name>
    <dbReference type="NCBI Taxonomy" id="2320716"/>
    <lineage>
        <taxon>Eukaryota</taxon>
        <taxon>Viridiplantae</taxon>
        <taxon>Streptophyta</taxon>
        <taxon>Embryophyta</taxon>
        <taxon>Tracheophyta</taxon>
        <taxon>Spermatophyta</taxon>
        <taxon>Magnoliopsida</taxon>
        <taxon>Liliopsida</taxon>
        <taxon>Asparagales</taxon>
        <taxon>Orchidaceae</taxon>
        <taxon>Orchidoideae</taxon>
        <taxon>Orchideae</taxon>
        <taxon>Orchidinae</taxon>
        <taxon>Platanthera</taxon>
    </lineage>
</organism>
<dbReference type="Proteomes" id="UP001418222">
    <property type="component" value="Unassembled WGS sequence"/>
</dbReference>
<evidence type="ECO:0000313" key="2">
    <source>
        <dbReference type="EMBL" id="KAK8939146.1"/>
    </source>
</evidence>
<comment type="caution">
    <text evidence="2">The sequence shown here is derived from an EMBL/GenBank/DDBJ whole genome shotgun (WGS) entry which is preliminary data.</text>
</comment>
<keyword evidence="1" id="KW-0732">Signal</keyword>
<keyword evidence="3" id="KW-1185">Reference proteome</keyword>
<evidence type="ECO:0008006" key="4">
    <source>
        <dbReference type="Google" id="ProtNLM"/>
    </source>
</evidence>
<protein>
    <recommendedName>
        <fullName evidence="4">Secreted protein</fullName>
    </recommendedName>
</protein>
<feature type="signal peptide" evidence="1">
    <location>
        <begin position="1"/>
        <end position="23"/>
    </location>
</feature>
<dbReference type="EMBL" id="JBBWWQ010000009">
    <property type="protein sequence ID" value="KAK8939146.1"/>
    <property type="molecule type" value="Genomic_DNA"/>
</dbReference>
<name>A0AAP0G663_9ASPA</name>